<dbReference type="PANTHER" id="PTHR43817:SF1">
    <property type="entry name" value="HYDROLASE, FAMILY 43, PUTATIVE (AFU_ORTHOLOGUE AFUA_3G01660)-RELATED"/>
    <property type="match status" value="1"/>
</dbReference>
<dbReference type="SUPFAM" id="SSF49785">
    <property type="entry name" value="Galactose-binding domain-like"/>
    <property type="match status" value="1"/>
</dbReference>
<keyword evidence="2" id="KW-0378">Hydrolase</keyword>
<accession>A0A6J4RNE8</accession>
<reference evidence="4" key="1">
    <citation type="submission" date="2020-02" db="EMBL/GenBank/DDBJ databases">
        <authorList>
            <person name="Meier V. D."/>
        </authorList>
    </citation>
    <scope>NUCLEOTIDE SEQUENCE</scope>
    <source>
        <strain evidence="4">AVDCRST_MAG96</strain>
    </source>
</reference>
<feature type="chain" id="PRO_5026842288" evidence="3">
    <location>
        <begin position="22"/>
        <end position="599"/>
    </location>
</feature>
<evidence type="ECO:0000256" key="3">
    <source>
        <dbReference type="SAM" id="SignalP"/>
    </source>
</evidence>
<dbReference type="Gene3D" id="2.60.120.260">
    <property type="entry name" value="Galactose-binding domain-like"/>
    <property type="match status" value="1"/>
</dbReference>
<dbReference type="Pfam" id="PF17132">
    <property type="entry name" value="Glyco_hydro_106"/>
    <property type="match status" value="1"/>
</dbReference>
<sequence>MRHSISLTSILILFFCSIASAQKNYREDTLLKGFISPPNSAMPRVWWHWMNGNITKYGIRKDLEWMHRTGIGGFQNFDAALATPQIVEKRLTYMTPEWKDAFQLTTKLADSLHLEMAIAGSPGWSESGGPWVKPEDGMKKMVWSETRVKSGASNINLAKPPAVTGPFQNIPKQPGFNDPPAHKELPGFYKDILVVAHKLPNADIALNELKPVVTSSGGNFKLAQLTDGDLGVTTLLPSDTAKGYAWIQFAFAQPQTVKAITMVGGGNKGPFGLFGEFKDTRSLEISDDGDHFKWVCYIPAGNVLQQTVSIPAATSKLFRITIKNPPAPFSFGAIMGGGPPPKAPAGTGIAEIVLHTASRINMFEEKAAFAPATDLYTKATAATEDVIATKDIIDVTNKLNEDGTLNWTVPKGNWNIVRFGYSLLGINNHPASPEATGFEVDKLDSVAVKKYFVNYLDQYKSAAAGLMGKKDGLQFMVTDSWEAGAQNWTSNIMNEFQKRRGYNMLLWMPVLTGHIVKSSEASEQFLWDFRKTLSDLVAEYHYDQLTSILQQYGMKRYSESHEDRRAMIADGMEVKRKAAVPMSAMWTPSAIMVATLLSI</sequence>
<evidence type="ECO:0000313" key="4">
    <source>
        <dbReference type="EMBL" id="CAA9477574.1"/>
    </source>
</evidence>
<protein>
    <submittedName>
        <fullName evidence="4">GH106</fullName>
    </submittedName>
</protein>
<dbReference type="EMBL" id="CADCVN010000305">
    <property type="protein sequence ID" value="CAA9477574.1"/>
    <property type="molecule type" value="Genomic_DNA"/>
</dbReference>
<feature type="signal peptide" evidence="3">
    <location>
        <begin position="1"/>
        <end position="21"/>
    </location>
</feature>
<evidence type="ECO:0000256" key="1">
    <source>
        <dbReference type="ARBA" id="ARBA00022729"/>
    </source>
</evidence>
<organism evidence="4">
    <name type="scientific">uncultured Segetibacter sp</name>
    <dbReference type="NCBI Taxonomy" id="481133"/>
    <lineage>
        <taxon>Bacteria</taxon>
        <taxon>Pseudomonadati</taxon>
        <taxon>Bacteroidota</taxon>
        <taxon>Chitinophagia</taxon>
        <taxon>Chitinophagales</taxon>
        <taxon>Chitinophagaceae</taxon>
        <taxon>Segetibacter</taxon>
        <taxon>environmental samples</taxon>
    </lineage>
</organism>
<dbReference type="InterPro" id="IPR008979">
    <property type="entry name" value="Galactose-bd-like_sf"/>
</dbReference>
<evidence type="ECO:0000256" key="2">
    <source>
        <dbReference type="ARBA" id="ARBA00022801"/>
    </source>
</evidence>
<dbReference type="PANTHER" id="PTHR43817">
    <property type="entry name" value="GLYCOSYL HYDROLASE"/>
    <property type="match status" value="1"/>
</dbReference>
<dbReference type="GO" id="GO:0016787">
    <property type="term" value="F:hydrolase activity"/>
    <property type="evidence" value="ECO:0007669"/>
    <property type="project" value="UniProtKB-KW"/>
</dbReference>
<proteinExistence type="predicted"/>
<name>A0A6J4RNE8_9BACT</name>
<gene>
    <name evidence="4" type="ORF">AVDCRST_MAG96-817</name>
</gene>
<keyword evidence="1 3" id="KW-0732">Signal</keyword>
<dbReference type="AlphaFoldDB" id="A0A6J4RNE8"/>